<dbReference type="AlphaFoldDB" id="A0A229RLJ5"/>
<dbReference type="RefSeq" id="WP_020636204.1">
    <property type="nucleotide sequence ID" value="NZ_KB913032.1"/>
</dbReference>
<comment type="caution">
    <text evidence="1">The sequence shown here is derived from an EMBL/GenBank/DDBJ whole genome shotgun (WGS) entry which is preliminary data.</text>
</comment>
<accession>A0A229RLJ5</accession>
<reference evidence="1 2" key="1">
    <citation type="submission" date="2017-07" db="EMBL/GenBank/DDBJ databases">
        <title>Amycolatopsis alba DSM 44262 Genome sequencing and assembly.</title>
        <authorList>
            <person name="Kaur N."/>
            <person name="Mayilraj S."/>
        </authorList>
    </citation>
    <scope>NUCLEOTIDE SEQUENCE [LARGE SCALE GENOMIC DNA]</scope>
    <source>
        <strain evidence="1 2">DSM 44262</strain>
    </source>
</reference>
<evidence type="ECO:0000313" key="1">
    <source>
        <dbReference type="EMBL" id="OXM47536.1"/>
    </source>
</evidence>
<keyword evidence="2" id="KW-1185">Reference proteome</keyword>
<protein>
    <submittedName>
        <fullName evidence="1">N-acetyltransferase</fullName>
    </submittedName>
</protein>
<dbReference type="InterPro" id="IPR016181">
    <property type="entry name" value="Acyl_CoA_acyltransferase"/>
</dbReference>
<dbReference type="GO" id="GO:0016740">
    <property type="term" value="F:transferase activity"/>
    <property type="evidence" value="ECO:0007669"/>
    <property type="project" value="UniProtKB-KW"/>
</dbReference>
<evidence type="ECO:0000313" key="2">
    <source>
        <dbReference type="Proteomes" id="UP000215563"/>
    </source>
</evidence>
<dbReference type="Proteomes" id="UP000215563">
    <property type="component" value="Unassembled WGS sequence"/>
</dbReference>
<gene>
    <name evidence="1" type="ORF">CFP75_23940</name>
</gene>
<dbReference type="OrthoDB" id="3627662at2"/>
<keyword evidence="1" id="KW-0808">Transferase</keyword>
<dbReference type="EMBL" id="NMQU01000074">
    <property type="protein sequence ID" value="OXM47536.1"/>
    <property type="molecule type" value="Genomic_DNA"/>
</dbReference>
<sequence>MLAAPTHDPFARGDYAVRSARRHERCLNGHDLDIAGRGSGWDPILDLSIGSCELCVRLWLPRAQWLDVDLQFRDEAAASSSALVLAGRPPMVRGGVGQIILQLWGAAIADLDVQMCDRCQAGVVEQIRVDPGYLRRGIGTVLVDAALIRGRGYRWSTTSIAYTMTAKAFWAAQHLPRGTVLGEPRRCPHMLAIDEYSV</sequence>
<organism evidence="1 2">
    <name type="scientific">Amycolatopsis alba DSM 44262</name>
    <dbReference type="NCBI Taxonomy" id="1125972"/>
    <lineage>
        <taxon>Bacteria</taxon>
        <taxon>Bacillati</taxon>
        <taxon>Actinomycetota</taxon>
        <taxon>Actinomycetes</taxon>
        <taxon>Pseudonocardiales</taxon>
        <taxon>Pseudonocardiaceae</taxon>
        <taxon>Amycolatopsis</taxon>
    </lineage>
</organism>
<name>A0A229RLJ5_AMYAL</name>
<proteinExistence type="predicted"/>
<dbReference type="SUPFAM" id="SSF55729">
    <property type="entry name" value="Acyl-CoA N-acyltransferases (Nat)"/>
    <property type="match status" value="1"/>
</dbReference>